<feature type="site" description="Essential for prephenate dehydratase activity" evidence="9">
    <location>
        <position position="190"/>
    </location>
</feature>
<dbReference type="InterPro" id="IPR045865">
    <property type="entry name" value="ACT-like_dom_sf"/>
</dbReference>
<evidence type="ECO:0000256" key="6">
    <source>
        <dbReference type="ARBA" id="ARBA00023222"/>
    </source>
</evidence>
<comment type="catalytic activity">
    <reaction evidence="8 10">
        <text>prephenate + H(+) = 3-phenylpyruvate + CO2 + H2O</text>
        <dbReference type="Rhea" id="RHEA:21648"/>
        <dbReference type="ChEBI" id="CHEBI:15377"/>
        <dbReference type="ChEBI" id="CHEBI:15378"/>
        <dbReference type="ChEBI" id="CHEBI:16526"/>
        <dbReference type="ChEBI" id="CHEBI:18005"/>
        <dbReference type="ChEBI" id="CHEBI:29934"/>
        <dbReference type="EC" id="4.2.1.51"/>
    </reaction>
</comment>
<dbReference type="InterPro" id="IPR008242">
    <property type="entry name" value="Chor_mutase/pphenate_deHydtase"/>
</dbReference>
<dbReference type="KEGG" id="gom:D7316_03493"/>
<dbReference type="UniPathway" id="UPA00121">
    <property type="reaction ID" value="UER00345"/>
</dbReference>
<dbReference type="Proteomes" id="UP000271469">
    <property type="component" value="Chromosome"/>
</dbReference>
<keyword evidence="6 10" id="KW-0584">Phenylalanine biosynthesis</keyword>
<feature type="domain" description="ACT" evidence="12">
    <location>
        <begin position="211"/>
        <end position="288"/>
    </location>
</feature>
<dbReference type="PROSITE" id="PS00858">
    <property type="entry name" value="PREPHENATE_DEHYDR_2"/>
    <property type="match status" value="1"/>
</dbReference>
<keyword evidence="7 10" id="KW-0456">Lyase</keyword>
<dbReference type="FunFam" id="3.30.70.260:FF:000012">
    <property type="entry name" value="Prephenate dehydratase"/>
    <property type="match status" value="1"/>
</dbReference>
<reference evidence="13 14" key="1">
    <citation type="submission" date="2018-11" db="EMBL/GenBank/DDBJ databases">
        <title>Gordonia insulae sp. nov., isolated from an island soil.</title>
        <authorList>
            <person name="Kim Y.S."/>
            <person name="Kim S.B."/>
        </authorList>
    </citation>
    <scope>NUCLEOTIDE SEQUENCE [LARGE SCALE GENOMIC DNA]</scope>
    <source>
        <strain evidence="13 14">MMS17-SY073</strain>
    </source>
</reference>
<dbReference type="InterPro" id="IPR018528">
    <property type="entry name" value="Preph_deHydtase_CS"/>
</dbReference>
<evidence type="ECO:0000313" key="14">
    <source>
        <dbReference type="Proteomes" id="UP000271469"/>
    </source>
</evidence>
<dbReference type="Pfam" id="PF00800">
    <property type="entry name" value="PDT"/>
    <property type="match status" value="1"/>
</dbReference>
<dbReference type="Gene3D" id="3.40.190.10">
    <property type="entry name" value="Periplasmic binding protein-like II"/>
    <property type="match status" value="2"/>
</dbReference>
<dbReference type="CDD" id="cd04905">
    <property type="entry name" value="ACT_CM-PDT"/>
    <property type="match status" value="1"/>
</dbReference>
<evidence type="ECO:0000259" key="12">
    <source>
        <dbReference type="PROSITE" id="PS51671"/>
    </source>
</evidence>
<sequence length="316" mass="32748">MSVFAYFGPSGTFTEIALDKLIATRLPLQSAPRPVGAVQKIAANSPAATIEMVRTGAVDFGCVPIESSVEGAVPATADGLVPPGTGTDGRVQVFAEVVLDVAFTIGAADPIAASAVRTIAAYPVAAAQVRESVEKLYPGAQFVTASSNAAAAADVAAGRADAAVTTSLAAEMSGLVVLADGVADVDDAYTRFLLIGPPAAPPAATGADRTSVILDLPNVPGSLMTSMDEFASRGIDLTRIESRPRRDVPGSYRFFLDAVGHLDDDAVGEALRALYRRCERVVYLGSWPVDRRSGAAPPDTAESVAWFDGLRRGEVR</sequence>
<dbReference type="SUPFAM" id="SSF53850">
    <property type="entry name" value="Periplasmic binding protein-like II"/>
    <property type="match status" value="1"/>
</dbReference>
<evidence type="ECO:0000256" key="8">
    <source>
        <dbReference type="ARBA" id="ARBA00047848"/>
    </source>
</evidence>
<evidence type="ECO:0000256" key="10">
    <source>
        <dbReference type="RuleBase" id="RU361254"/>
    </source>
</evidence>
<dbReference type="GO" id="GO:0004664">
    <property type="term" value="F:prephenate dehydratase activity"/>
    <property type="evidence" value="ECO:0007669"/>
    <property type="project" value="UniProtKB-UniRule"/>
</dbReference>
<evidence type="ECO:0000256" key="2">
    <source>
        <dbReference type="ARBA" id="ARBA00013147"/>
    </source>
</evidence>
<evidence type="ECO:0000256" key="1">
    <source>
        <dbReference type="ARBA" id="ARBA00004741"/>
    </source>
</evidence>
<keyword evidence="5 10" id="KW-0057">Aromatic amino acid biosynthesis</keyword>
<dbReference type="Gene3D" id="3.30.70.260">
    <property type="match status" value="1"/>
</dbReference>
<feature type="domain" description="Prephenate dehydratase" evidence="11">
    <location>
        <begin position="3"/>
        <end position="197"/>
    </location>
</feature>
<dbReference type="GO" id="GO:0009094">
    <property type="term" value="P:L-phenylalanine biosynthetic process"/>
    <property type="evidence" value="ECO:0007669"/>
    <property type="project" value="UniProtKB-UniPathway"/>
</dbReference>
<comment type="pathway">
    <text evidence="1 10">Amino-acid biosynthesis; L-phenylalanine biosynthesis; phenylpyruvate from prephenate: step 1/1.</text>
</comment>
<accession>A0A3G8JPJ5</accession>
<keyword evidence="4 10" id="KW-0028">Amino-acid biosynthesis</keyword>
<dbReference type="EC" id="4.2.1.51" evidence="2 10"/>
<dbReference type="PIRSF" id="PIRSF001500">
    <property type="entry name" value="Chor_mut_pdt_Ppr"/>
    <property type="match status" value="1"/>
</dbReference>
<organism evidence="13 14">
    <name type="scientific">Gordonia insulae</name>
    <dbReference type="NCBI Taxonomy" id="2420509"/>
    <lineage>
        <taxon>Bacteria</taxon>
        <taxon>Bacillati</taxon>
        <taxon>Actinomycetota</taxon>
        <taxon>Actinomycetes</taxon>
        <taxon>Mycobacteriales</taxon>
        <taxon>Gordoniaceae</taxon>
        <taxon>Gordonia</taxon>
    </lineage>
</organism>
<dbReference type="PANTHER" id="PTHR21022:SF19">
    <property type="entry name" value="PREPHENATE DEHYDRATASE-RELATED"/>
    <property type="match status" value="1"/>
</dbReference>
<dbReference type="InterPro" id="IPR001086">
    <property type="entry name" value="Preph_deHydtase"/>
</dbReference>
<dbReference type="PROSITE" id="PS51171">
    <property type="entry name" value="PREPHENATE_DEHYDR_3"/>
    <property type="match status" value="1"/>
</dbReference>
<keyword evidence="14" id="KW-1185">Reference proteome</keyword>
<dbReference type="OrthoDB" id="9802281at2"/>
<evidence type="ECO:0000259" key="11">
    <source>
        <dbReference type="PROSITE" id="PS51171"/>
    </source>
</evidence>
<evidence type="ECO:0000256" key="3">
    <source>
        <dbReference type="ARBA" id="ARBA00021872"/>
    </source>
</evidence>
<proteinExistence type="predicted"/>
<dbReference type="RefSeq" id="WP_124709336.1">
    <property type="nucleotide sequence ID" value="NZ_CP033972.1"/>
</dbReference>
<dbReference type="PROSITE" id="PS51671">
    <property type="entry name" value="ACT"/>
    <property type="match status" value="1"/>
</dbReference>
<dbReference type="SUPFAM" id="SSF55021">
    <property type="entry name" value="ACT-like"/>
    <property type="match status" value="1"/>
</dbReference>
<name>A0A3G8JPJ5_9ACTN</name>
<evidence type="ECO:0000256" key="5">
    <source>
        <dbReference type="ARBA" id="ARBA00023141"/>
    </source>
</evidence>
<evidence type="ECO:0000313" key="13">
    <source>
        <dbReference type="EMBL" id="AZG46888.1"/>
    </source>
</evidence>
<protein>
    <recommendedName>
        <fullName evidence="3 10">Prephenate dehydratase</fullName>
        <shortName evidence="10">PDT</shortName>
        <ecNumber evidence="2 10">4.2.1.51</ecNumber>
    </recommendedName>
</protein>
<dbReference type="GO" id="GO:0005737">
    <property type="term" value="C:cytoplasm"/>
    <property type="evidence" value="ECO:0007669"/>
    <property type="project" value="TreeGrafter"/>
</dbReference>
<evidence type="ECO:0000256" key="7">
    <source>
        <dbReference type="ARBA" id="ARBA00023239"/>
    </source>
</evidence>
<dbReference type="InterPro" id="IPR002912">
    <property type="entry name" value="ACT_dom"/>
</dbReference>
<gene>
    <name evidence="10 13" type="primary">pheA</name>
    <name evidence="13" type="ORF">D7316_03493</name>
</gene>
<dbReference type="PANTHER" id="PTHR21022">
    <property type="entry name" value="PREPHENATE DEHYDRATASE P PROTEIN"/>
    <property type="match status" value="1"/>
</dbReference>
<dbReference type="AlphaFoldDB" id="A0A3G8JPJ5"/>
<dbReference type="Pfam" id="PF01842">
    <property type="entry name" value="ACT"/>
    <property type="match status" value="1"/>
</dbReference>
<evidence type="ECO:0000256" key="9">
    <source>
        <dbReference type="PIRSR" id="PIRSR001500-2"/>
    </source>
</evidence>
<dbReference type="EMBL" id="CP033972">
    <property type="protein sequence ID" value="AZG46888.1"/>
    <property type="molecule type" value="Genomic_DNA"/>
</dbReference>
<dbReference type="NCBIfam" id="NF008865">
    <property type="entry name" value="PRK11898.1"/>
    <property type="match status" value="1"/>
</dbReference>
<evidence type="ECO:0000256" key="4">
    <source>
        <dbReference type="ARBA" id="ARBA00022605"/>
    </source>
</evidence>